<dbReference type="GO" id="GO:0009567">
    <property type="term" value="P:double fertilization forming a zygote and endosperm"/>
    <property type="evidence" value="ECO:0007669"/>
    <property type="project" value="InterPro"/>
</dbReference>
<dbReference type="AlphaFoldDB" id="I1IMZ8"/>
<keyword evidence="13" id="KW-1185">Reference proteome</keyword>
<evidence type="ECO:0000256" key="4">
    <source>
        <dbReference type="ARBA" id="ARBA00022729"/>
    </source>
</evidence>
<evidence type="ECO:0000259" key="10">
    <source>
        <dbReference type="Pfam" id="PF05617"/>
    </source>
</evidence>
<dbReference type="RefSeq" id="XP_024310372.1">
    <property type="nucleotide sequence ID" value="XM_024454604.1"/>
</dbReference>
<dbReference type="STRING" id="15368.I1IMZ8"/>
<feature type="domain" description="Prolamin-like" evidence="10">
    <location>
        <begin position="66"/>
        <end position="133"/>
    </location>
</feature>
<reference evidence="11" key="2">
    <citation type="submission" date="2017-06" db="EMBL/GenBank/DDBJ databases">
        <title>WGS assembly of Brachypodium distachyon.</title>
        <authorList>
            <consortium name="The International Brachypodium Initiative"/>
            <person name="Lucas S."/>
            <person name="Harmon-Smith M."/>
            <person name="Lail K."/>
            <person name="Tice H."/>
            <person name="Grimwood J."/>
            <person name="Bruce D."/>
            <person name="Barry K."/>
            <person name="Shu S."/>
            <person name="Lindquist E."/>
            <person name="Wang M."/>
            <person name="Pitluck S."/>
            <person name="Vogel J.P."/>
            <person name="Garvin D.F."/>
            <person name="Mockler T.C."/>
            <person name="Schmutz J."/>
            <person name="Rokhsar D."/>
            <person name="Bevan M.W."/>
        </authorList>
    </citation>
    <scope>NUCLEOTIDE SEQUENCE</scope>
    <source>
        <strain evidence="11">Bd21</strain>
    </source>
</reference>
<reference evidence="11 12" key="1">
    <citation type="journal article" date="2010" name="Nature">
        <title>Genome sequencing and analysis of the model grass Brachypodium distachyon.</title>
        <authorList>
            <consortium name="International Brachypodium Initiative"/>
        </authorList>
    </citation>
    <scope>NUCLEOTIDE SEQUENCE [LARGE SCALE GENOMIC DNA]</scope>
    <source>
        <strain evidence="11">Bd21</strain>
        <strain evidence="12">cv. Bd21</strain>
    </source>
</reference>
<name>I1IMZ8_BRADI</name>
<dbReference type="ExpressionAtlas" id="I1IMZ8">
    <property type="expression patterns" value="baseline"/>
</dbReference>
<organism evidence="12">
    <name type="scientific">Brachypodium distachyon</name>
    <name type="common">Purple false brome</name>
    <name type="synonym">Trachynia distachya</name>
    <dbReference type="NCBI Taxonomy" id="15368"/>
    <lineage>
        <taxon>Eukaryota</taxon>
        <taxon>Viridiplantae</taxon>
        <taxon>Streptophyta</taxon>
        <taxon>Embryophyta</taxon>
        <taxon>Tracheophyta</taxon>
        <taxon>Spermatophyta</taxon>
        <taxon>Magnoliopsida</taxon>
        <taxon>Liliopsida</taxon>
        <taxon>Poales</taxon>
        <taxon>Poaceae</taxon>
        <taxon>BOP clade</taxon>
        <taxon>Pooideae</taxon>
        <taxon>Stipodae</taxon>
        <taxon>Brachypodieae</taxon>
        <taxon>Brachypodium</taxon>
    </lineage>
</organism>
<gene>
    <name evidence="12" type="primary">LOC112268673</name>
    <name evidence="11" type="ORF">BRADI_4g23899v3</name>
</gene>
<dbReference type="PANTHER" id="PTHR35293:SF12">
    <property type="entry name" value="EXPRESSED PROTEIN"/>
    <property type="match status" value="1"/>
</dbReference>
<dbReference type="Gramene" id="KQJ89135">
    <property type="protein sequence ID" value="KQJ89135"/>
    <property type="gene ID" value="BRADI_4g23899v3"/>
</dbReference>
<proteinExistence type="inferred from homology"/>
<evidence type="ECO:0000256" key="7">
    <source>
        <dbReference type="ARBA" id="ARBA00034457"/>
    </source>
</evidence>
<protein>
    <recommendedName>
        <fullName evidence="10">Prolamin-like domain-containing protein</fullName>
    </recommendedName>
</protein>
<comment type="subcellular location">
    <subcellularLocation>
        <location evidence="1">Cytoplasmic vesicle</location>
    </subcellularLocation>
    <subcellularLocation>
        <location evidence="2">Secreted</location>
    </subcellularLocation>
</comment>
<dbReference type="Proteomes" id="UP000008810">
    <property type="component" value="Chromosome 4"/>
</dbReference>
<sequence length="148" mass="14859">MAAAVKFTIAAVVLSIFAGSGGRRAAAEADARAAAAVPAISERLPFAFSNVAAAEDGEEEGGSLVDCWGAVDEVRSQCAEEAAVFFLDGEAYLGRACCLAVRAVARRCGWPLYALGAAVGVTADEAGVLRGFCGGGGDASLPAAHPRP</sequence>
<evidence type="ECO:0000256" key="6">
    <source>
        <dbReference type="ARBA" id="ARBA00023329"/>
    </source>
</evidence>
<dbReference type="Pfam" id="PF05617">
    <property type="entry name" value="Prolamin_like"/>
    <property type="match status" value="1"/>
</dbReference>
<keyword evidence="3" id="KW-0964">Secreted</keyword>
<keyword evidence="6" id="KW-0968">Cytoplasmic vesicle</keyword>
<evidence type="ECO:0000256" key="5">
    <source>
        <dbReference type="ARBA" id="ARBA00023279"/>
    </source>
</evidence>
<dbReference type="GO" id="GO:2000008">
    <property type="term" value="P:regulation of protein localization to cell surface"/>
    <property type="evidence" value="ECO:0007669"/>
    <property type="project" value="UniProtKB-ARBA"/>
</dbReference>
<evidence type="ECO:0000256" key="2">
    <source>
        <dbReference type="ARBA" id="ARBA00004613"/>
    </source>
</evidence>
<dbReference type="EnsemblPlants" id="KQJ89135">
    <property type="protein sequence ID" value="KQJ89135"/>
    <property type="gene ID" value="BRADI_4g23899v3"/>
</dbReference>
<evidence type="ECO:0000313" key="11">
    <source>
        <dbReference type="EMBL" id="KQJ89135.2"/>
    </source>
</evidence>
<evidence type="ECO:0000256" key="9">
    <source>
        <dbReference type="SAM" id="SignalP"/>
    </source>
</evidence>
<comment type="similarity">
    <text evidence="8">Belongs to the plant egg cell-secreted peptide family.</text>
</comment>
<accession>I1IMZ8</accession>
<dbReference type="GO" id="GO:0080155">
    <property type="term" value="P:regulation of double fertilization forming a zygote and endosperm"/>
    <property type="evidence" value="ECO:0007669"/>
    <property type="project" value="UniProtKB-ARBA"/>
</dbReference>
<feature type="signal peptide" evidence="9">
    <location>
        <begin position="1"/>
        <end position="22"/>
    </location>
</feature>
<evidence type="ECO:0000256" key="1">
    <source>
        <dbReference type="ARBA" id="ARBA00004541"/>
    </source>
</evidence>
<dbReference type="InterPro" id="IPR008502">
    <property type="entry name" value="Prolamin-like"/>
</dbReference>
<dbReference type="GeneID" id="112268673"/>
<keyword evidence="5" id="KW-0278">Fertilization</keyword>
<dbReference type="OrthoDB" id="782765at2759"/>
<dbReference type="HOGENOM" id="CLU_128969_2_0_1"/>
<dbReference type="InterPro" id="IPR044711">
    <property type="entry name" value="EC11-15"/>
</dbReference>
<evidence type="ECO:0000313" key="13">
    <source>
        <dbReference type="Proteomes" id="UP000008810"/>
    </source>
</evidence>
<feature type="chain" id="PRO_5003644263" description="Prolamin-like domain-containing protein" evidence="9">
    <location>
        <begin position="23"/>
        <end position="148"/>
    </location>
</feature>
<dbReference type="OMA" id="YLGRACC"/>
<dbReference type="PANTHER" id="PTHR35293">
    <property type="entry name" value="EGG CELL-SECRETED PROTEIN 1.5"/>
    <property type="match status" value="1"/>
</dbReference>
<dbReference type="GO" id="GO:0031410">
    <property type="term" value="C:cytoplasmic vesicle"/>
    <property type="evidence" value="ECO:0007669"/>
    <property type="project" value="UniProtKB-SubCell"/>
</dbReference>
<evidence type="ECO:0000256" key="8">
    <source>
        <dbReference type="ARBA" id="ARBA00034484"/>
    </source>
</evidence>
<dbReference type="GO" id="GO:0005576">
    <property type="term" value="C:extracellular region"/>
    <property type="evidence" value="ECO:0007669"/>
    <property type="project" value="UniProtKB-SubCell"/>
</dbReference>
<keyword evidence="4 9" id="KW-0732">Signal</keyword>
<evidence type="ECO:0000313" key="12">
    <source>
        <dbReference type="EnsemblPlants" id="KQJ89135"/>
    </source>
</evidence>
<evidence type="ECO:0000256" key="3">
    <source>
        <dbReference type="ARBA" id="ARBA00022525"/>
    </source>
</evidence>
<reference evidence="12" key="3">
    <citation type="submission" date="2018-08" db="UniProtKB">
        <authorList>
            <consortium name="EnsemblPlants"/>
        </authorList>
    </citation>
    <scope>IDENTIFICATION</scope>
    <source>
        <strain evidence="12">cv. Bd21</strain>
    </source>
</reference>
<dbReference type="EMBL" id="CM000883">
    <property type="protein sequence ID" value="KQJ89135.2"/>
    <property type="molecule type" value="Genomic_DNA"/>
</dbReference>
<comment type="function">
    <text evidence="7">Involved in the regulation of gamete interactions during the double fertilization and to prevent multiple-pollen tube attraction; mediates the redistribution of the gamete fusogen HAP2/GCS1 to the cell surface after secretion upon sperm arrival.</text>
</comment>